<organism evidence="1 2">
    <name type="scientific">Streptomyces achmelvichensis</name>
    <dbReference type="NCBI Taxonomy" id="3134111"/>
    <lineage>
        <taxon>Bacteria</taxon>
        <taxon>Bacillati</taxon>
        <taxon>Actinomycetota</taxon>
        <taxon>Actinomycetes</taxon>
        <taxon>Kitasatosporales</taxon>
        <taxon>Streptomycetaceae</taxon>
        <taxon>Streptomyces</taxon>
    </lineage>
</organism>
<comment type="caution">
    <text evidence="1">The sequence shown here is derived from an EMBL/GenBank/DDBJ whole genome shotgun (WGS) entry which is preliminary data.</text>
</comment>
<dbReference type="Proteomes" id="UP001377168">
    <property type="component" value="Unassembled WGS sequence"/>
</dbReference>
<protein>
    <submittedName>
        <fullName evidence="1">Uncharacterized protein</fullName>
    </submittedName>
</protein>
<name>A0ACC6PVN1_9ACTN</name>
<evidence type="ECO:0000313" key="2">
    <source>
        <dbReference type="Proteomes" id="UP001377168"/>
    </source>
</evidence>
<sequence>MDDDIEAARAHQRATVYDELVDIATRLQLIVRLKNGVDPHVGSALHAVRFAVTMLWPALPESSPPGYRHDSEYLLALAAQWREAALEIGEFAVEPPALRLVGDTTPPA</sequence>
<reference evidence="1" key="1">
    <citation type="submission" date="2024-03" db="EMBL/GenBank/DDBJ databases">
        <title>Novel Streptomyces species of biotechnological and ecological value are a feature of Machair soil.</title>
        <authorList>
            <person name="Prole J.R."/>
            <person name="Goodfellow M."/>
            <person name="Allenby N."/>
            <person name="Ward A.C."/>
        </authorList>
    </citation>
    <scope>NUCLEOTIDE SEQUENCE</scope>
    <source>
        <strain evidence="1">MS2.AVA.5</strain>
    </source>
</reference>
<dbReference type="EMBL" id="JBBKAJ010000022">
    <property type="protein sequence ID" value="MEJ8635401.1"/>
    <property type="molecule type" value="Genomic_DNA"/>
</dbReference>
<gene>
    <name evidence="1" type="ORF">WKI67_18650</name>
</gene>
<keyword evidence="2" id="KW-1185">Reference proteome</keyword>
<proteinExistence type="predicted"/>
<accession>A0ACC6PVN1</accession>
<evidence type="ECO:0000313" key="1">
    <source>
        <dbReference type="EMBL" id="MEJ8635401.1"/>
    </source>
</evidence>